<keyword evidence="4" id="KW-1185">Reference proteome</keyword>
<dbReference type="InterPro" id="IPR036396">
    <property type="entry name" value="Cyt_P450_sf"/>
</dbReference>
<dbReference type="InterPro" id="IPR050121">
    <property type="entry name" value="Cytochrome_P450_monoxygenase"/>
</dbReference>
<comment type="caution">
    <text evidence="3">The sequence shown here is derived from an EMBL/GenBank/DDBJ whole genome shotgun (WGS) entry which is preliminary data.</text>
</comment>
<protein>
    <submittedName>
        <fullName evidence="3">Cytochrome P450</fullName>
    </submittedName>
</protein>
<feature type="binding site" description="axial binding residue" evidence="1">
    <location>
        <position position="445"/>
    </location>
    <ligand>
        <name>heme</name>
        <dbReference type="ChEBI" id="CHEBI:30413"/>
    </ligand>
    <ligandPart>
        <name>Fe</name>
        <dbReference type="ChEBI" id="CHEBI:18248"/>
    </ligandPart>
</feature>
<evidence type="ECO:0000313" key="4">
    <source>
        <dbReference type="Proteomes" id="UP000700596"/>
    </source>
</evidence>
<keyword evidence="1" id="KW-0479">Metal-binding</keyword>
<dbReference type="PRINTS" id="PR00385">
    <property type="entry name" value="P450"/>
</dbReference>
<gene>
    <name evidence="3" type="ORF">B0J11DRAFT_120609</name>
</gene>
<dbReference type="EMBL" id="JAGMWT010000016">
    <property type="protein sequence ID" value="KAH7115002.1"/>
    <property type="molecule type" value="Genomic_DNA"/>
</dbReference>
<name>A0A9P9D9Q9_9PLEO</name>
<dbReference type="Pfam" id="PF00067">
    <property type="entry name" value="p450"/>
    <property type="match status" value="1"/>
</dbReference>
<dbReference type="GO" id="GO:0016705">
    <property type="term" value="F:oxidoreductase activity, acting on paired donors, with incorporation or reduction of molecular oxygen"/>
    <property type="evidence" value="ECO:0007669"/>
    <property type="project" value="InterPro"/>
</dbReference>
<dbReference type="GO" id="GO:0004497">
    <property type="term" value="F:monooxygenase activity"/>
    <property type="evidence" value="ECO:0007669"/>
    <property type="project" value="InterPro"/>
</dbReference>
<organism evidence="3 4">
    <name type="scientific">Dendryphion nanum</name>
    <dbReference type="NCBI Taxonomy" id="256645"/>
    <lineage>
        <taxon>Eukaryota</taxon>
        <taxon>Fungi</taxon>
        <taxon>Dikarya</taxon>
        <taxon>Ascomycota</taxon>
        <taxon>Pezizomycotina</taxon>
        <taxon>Dothideomycetes</taxon>
        <taxon>Pleosporomycetidae</taxon>
        <taxon>Pleosporales</taxon>
        <taxon>Torulaceae</taxon>
        <taxon>Dendryphion</taxon>
    </lineage>
</organism>
<keyword evidence="1" id="KW-0349">Heme</keyword>
<sequence length="501" mass="56642">MSYLGAILSLCAFYVVFWCLRALYRLTLHPLAKWPGSKLAAVSTEWYEWYWNMRREGELLHEIERLHKIHGPVIRIGANELHVNDPDFYLSITNVSSSFHKEPEFYRQISLPGTSIGETDPNSHRIRRAVIAPSFSAAHVLKVHAPLIQEKLRQLCDLIDQNTTSGTPVNIKRAFKSLTLDVISKIVFGEEFGVLKSLNASHPYLDMLQETLKGGWISRAFPNVSATMMALPETIAERLFSIPILVFVRNCGANVDTYLKKRESNSNAKGTSDVLERLLDPTSAKGHRVPTSKELTDEALMLLTAGNDTVSNAMILGLYEVLSAPAVQAEMVSEIVAANPNLGEELGYEQVRSLSYVTAVVKEIIRFTNPIPGRLPRVVPPQGYQLHGKFLPPGTVVHTSAYLLNRHPSVWGDDGHEFKPSRWLAEDTINLDKYMASFQRGSRQCLGIHMAWCELTLVLTTLLRRYELQVHDTSRKDMEWKDHLLMLFQGKDFHVMAKRRV</sequence>
<keyword evidence="1" id="KW-0408">Iron</keyword>
<keyword evidence="2" id="KW-1133">Transmembrane helix</keyword>
<dbReference type="PRINTS" id="PR00463">
    <property type="entry name" value="EP450I"/>
</dbReference>
<reference evidence="3" key="1">
    <citation type="journal article" date="2021" name="Nat. Commun.">
        <title>Genetic determinants of endophytism in the Arabidopsis root mycobiome.</title>
        <authorList>
            <person name="Mesny F."/>
            <person name="Miyauchi S."/>
            <person name="Thiergart T."/>
            <person name="Pickel B."/>
            <person name="Atanasova L."/>
            <person name="Karlsson M."/>
            <person name="Huettel B."/>
            <person name="Barry K.W."/>
            <person name="Haridas S."/>
            <person name="Chen C."/>
            <person name="Bauer D."/>
            <person name="Andreopoulos W."/>
            <person name="Pangilinan J."/>
            <person name="LaButti K."/>
            <person name="Riley R."/>
            <person name="Lipzen A."/>
            <person name="Clum A."/>
            <person name="Drula E."/>
            <person name="Henrissat B."/>
            <person name="Kohler A."/>
            <person name="Grigoriev I.V."/>
            <person name="Martin F.M."/>
            <person name="Hacquard S."/>
        </authorList>
    </citation>
    <scope>NUCLEOTIDE SEQUENCE</scope>
    <source>
        <strain evidence="3">MPI-CAGE-CH-0243</strain>
    </source>
</reference>
<keyword evidence="2" id="KW-0472">Membrane</keyword>
<dbReference type="Proteomes" id="UP000700596">
    <property type="component" value="Unassembled WGS sequence"/>
</dbReference>
<dbReference type="SUPFAM" id="SSF48264">
    <property type="entry name" value="Cytochrome P450"/>
    <property type="match status" value="1"/>
</dbReference>
<dbReference type="AlphaFoldDB" id="A0A9P9D9Q9"/>
<evidence type="ECO:0000313" key="3">
    <source>
        <dbReference type="EMBL" id="KAH7115002.1"/>
    </source>
</evidence>
<dbReference type="Gene3D" id="1.10.630.10">
    <property type="entry name" value="Cytochrome P450"/>
    <property type="match status" value="1"/>
</dbReference>
<dbReference type="GO" id="GO:0005506">
    <property type="term" value="F:iron ion binding"/>
    <property type="evidence" value="ECO:0007669"/>
    <property type="project" value="InterPro"/>
</dbReference>
<dbReference type="OrthoDB" id="3945418at2759"/>
<keyword evidence="2" id="KW-0812">Transmembrane</keyword>
<evidence type="ECO:0000256" key="1">
    <source>
        <dbReference type="PIRSR" id="PIRSR602401-1"/>
    </source>
</evidence>
<dbReference type="GO" id="GO:0020037">
    <property type="term" value="F:heme binding"/>
    <property type="evidence" value="ECO:0007669"/>
    <property type="project" value="InterPro"/>
</dbReference>
<dbReference type="PANTHER" id="PTHR24305">
    <property type="entry name" value="CYTOCHROME P450"/>
    <property type="match status" value="1"/>
</dbReference>
<dbReference type="PANTHER" id="PTHR24305:SF234">
    <property type="entry name" value="CYTOCHROME P450"/>
    <property type="match status" value="1"/>
</dbReference>
<feature type="transmembrane region" description="Helical" evidence="2">
    <location>
        <begin position="6"/>
        <end position="24"/>
    </location>
</feature>
<dbReference type="InterPro" id="IPR002401">
    <property type="entry name" value="Cyt_P450_E_grp-I"/>
</dbReference>
<proteinExistence type="predicted"/>
<evidence type="ECO:0000256" key="2">
    <source>
        <dbReference type="SAM" id="Phobius"/>
    </source>
</evidence>
<dbReference type="InterPro" id="IPR001128">
    <property type="entry name" value="Cyt_P450"/>
</dbReference>
<comment type="cofactor">
    <cofactor evidence="1">
        <name>heme</name>
        <dbReference type="ChEBI" id="CHEBI:30413"/>
    </cofactor>
</comment>
<accession>A0A9P9D9Q9</accession>
<dbReference type="CDD" id="cd11062">
    <property type="entry name" value="CYP58-like"/>
    <property type="match status" value="1"/>
</dbReference>